<dbReference type="Pfam" id="PF20543">
    <property type="entry name" value="CowN"/>
    <property type="match status" value="1"/>
</dbReference>
<organism evidence="3 4">
    <name type="scientific">Beggiatoa alba B18LD</name>
    <dbReference type="NCBI Taxonomy" id="395493"/>
    <lineage>
        <taxon>Bacteria</taxon>
        <taxon>Pseudomonadati</taxon>
        <taxon>Pseudomonadota</taxon>
        <taxon>Gammaproteobacteria</taxon>
        <taxon>Thiotrichales</taxon>
        <taxon>Thiotrichaceae</taxon>
        <taxon>Beggiatoa</taxon>
    </lineage>
</organism>
<evidence type="ECO:0000313" key="4">
    <source>
        <dbReference type="Proteomes" id="UP000005744"/>
    </source>
</evidence>
<dbReference type="STRING" id="395493.BegalDRAFT_2409"/>
<dbReference type="InterPro" id="IPR024899">
    <property type="entry name" value="CowN"/>
</dbReference>
<comment type="similarity">
    <text evidence="2">Belongs to the CowN family.</text>
</comment>
<name>I3CI17_9GAMM</name>
<dbReference type="AlphaFoldDB" id="I3CI17"/>
<evidence type="ECO:0000256" key="2">
    <source>
        <dbReference type="HAMAP-Rule" id="MF_02117"/>
    </source>
</evidence>
<evidence type="ECO:0000313" key="3">
    <source>
        <dbReference type="EMBL" id="EIJ43260.1"/>
    </source>
</evidence>
<dbReference type="eggNOG" id="ENOG50330SG">
    <property type="taxonomic scope" value="Bacteria"/>
</dbReference>
<evidence type="ECO:0000256" key="1">
    <source>
        <dbReference type="ARBA" id="ARBA00023231"/>
    </source>
</evidence>
<accession>I3CI17</accession>
<dbReference type="HAMAP" id="MF_02117">
    <property type="entry name" value="CowN"/>
    <property type="match status" value="1"/>
</dbReference>
<keyword evidence="1 2" id="KW-0535">Nitrogen fixation</keyword>
<dbReference type="EMBL" id="JH600070">
    <property type="protein sequence ID" value="EIJ43260.1"/>
    <property type="molecule type" value="Genomic_DNA"/>
</dbReference>
<comment type="function">
    <text evidence="2">Is required to sustain N(2)-dependent growth in the presence of low levels of carbon monoxide (CO). Probably acts by protecting the N(2) fixation ability of the nitrogenase complex, which is inactivated in the presence of CO.</text>
</comment>
<dbReference type="GO" id="GO:0009399">
    <property type="term" value="P:nitrogen fixation"/>
    <property type="evidence" value="ECO:0007669"/>
    <property type="project" value="UniProtKB-UniRule"/>
</dbReference>
<gene>
    <name evidence="2" type="primary">cowN</name>
    <name evidence="3" type="ORF">BegalDRAFT_2409</name>
</gene>
<protein>
    <recommendedName>
        <fullName evidence="2">N(2)-fixation sustaining protein CowN</fullName>
    </recommendedName>
    <alternativeName>
        <fullName evidence="2">CO weal-nitrogenase</fullName>
    </alternativeName>
</protein>
<proteinExistence type="inferred from homology"/>
<dbReference type="Proteomes" id="UP000005744">
    <property type="component" value="Unassembled WGS sequence"/>
</dbReference>
<dbReference type="RefSeq" id="WP_002690301.1">
    <property type="nucleotide sequence ID" value="NZ_JH600070.1"/>
</dbReference>
<dbReference type="NCBIfam" id="NF033689">
    <property type="entry name" value="N2Fix_CO_CowN"/>
    <property type="match status" value="1"/>
</dbReference>
<keyword evidence="4" id="KW-1185">Reference proteome</keyword>
<reference evidence="3 4" key="1">
    <citation type="submission" date="2011-11" db="EMBL/GenBank/DDBJ databases">
        <title>Improved High-Quality Draft sequence of Beggiatoa alba B18lD.</title>
        <authorList>
            <consortium name="US DOE Joint Genome Institute"/>
            <person name="Lucas S."/>
            <person name="Han J."/>
            <person name="Lapidus A."/>
            <person name="Cheng J.-F."/>
            <person name="Goodwin L."/>
            <person name="Pitluck S."/>
            <person name="Peters L."/>
            <person name="Mikhailova N."/>
            <person name="Held B."/>
            <person name="Detter J.C."/>
            <person name="Han C."/>
            <person name="Tapia R."/>
            <person name="Land M."/>
            <person name="Hauser L."/>
            <person name="Kyrpides N."/>
            <person name="Ivanova N."/>
            <person name="Pagani I."/>
            <person name="Samuel K."/>
            <person name="Teske A."/>
            <person name="Mueller J."/>
            <person name="Woyke T."/>
        </authorList>
    </citation>
    <scope>NUCLEOTIDE SEQUENCE [LARGE SCALE GENOMIC DNA]</scope>
    <source>
        <strain evidence="3 4">B18LD</strain>
    </source>
</reference>
<dbReference type="OrthoDB" id="7689335at2"/>
<dbReference type="HOGENOM" id="CLU_149349_0_0_6"/>
<sequence length="100" mass="11587">METNSNSTTVQTDRYISFLGISCDANADQLLACVEAHIEAGHGDARWHVYFQQKRVQQAKMQHDNLYFVGSQMNNLRSYLEQCQDVEALELLWRLEQECC</sequence>